<protein>
    <submittedName>
        <fullName evidence="1">O-GlcNAcase</fullName>
    </submittedName>
</protein>
<dbReference type="Gene3D" id="1.20.1270.70">
    <property type="entry name" value="Designed single chain three-helix bundle"/>
    <property type="match status" value="1"/>
</dbReference>
<evidence type="ECO:0000313" key="1">
    <source>
        <dbReference type="EMBL" id="DAF92679.1"/>
    </source>
</evidence>
<dbReference type="Pfam" id="PF07554">
    <property type="entry name" value="FIVAR"/>
    <property type="match status" value="1"/>
</dbReference>
<dbReference type="EMBL" id="BK016070">
    <property type="protein sequence ID" value="DAF92679.1"/>
    <property type="molecule type" value="Genomic_DNA"/>
</dbReference>
<organism evidence="1">
    <name type="scientific">Myoviridae sp. ct1AP5</name>
    <dbReference type="NCBI Taxonomy" id="2825017"/>
    <lineage>
        <taxon>Viruses</taxon>
        <taxon>Duplodnaviria</taxon>
        <taxon>Heunggongvirae</taxon>
        <taxon>Uroviricota</taxon>
        <taxon>Caudoviricetes</taxon>
    </lineage>
</organism>
<accession>A0A8S5UDU8</accession>
<name>A0A8S5UDU8_9CAUD</name>
<proteinExistence type="predicted"/>
<sequence length="168" mass="18929">MPKFLKNIFKFPNTKNISTYAVNAAGNSFLDKNGLTALVEKIATKLNVLDSMYPVGIVIELKNDVDPKAAVGGDWKDVTGDYTNLPVNIKKWQRIIVIDSDKSQLQKTYNQYKDLKEEDYTEESWPQFAAALAKAKEVLDDPSADQEIVNQTNTNLTMAFLLLRKKPN</sequence>
<reference evidence="1" key="1">
    <citation type="journal article" date="2021" name="Proc. Natl. Acad. Sci. U.S.A.">
        <title>A Catalog of Tens of Thousands of Viruses from Human Metagenomes Reveals Hidden Associations with Chronic Diseases.</title>
        <authorList>
            <person name="Tisza M.J."/>
            <person name="Buck C.B."/>
        </authorList>
    </citation>
    <scope>NUCLEOTIDE SEQUENCE</scope>
    <source>
        <strain evidence="1">Ct1AP5</strain>
    </source>
</reference>